<dbReference type="InterPro" id="IPR002716">
    <property type="entry name" value="PIN_dom"/>
</dbReference>
<dbReference type="InterPro" id="IPR002850">
    <property type="entry name" value="PIN_toxin-like"/>
</dbReference>
<dbReference type="SMART" id="SM00670">
    <property type="entry name" value="PINc"/>
    <property type="match status" value="1"/>
</dbReference>
<name>W4L2Y4_9BACT</name>
<reference evidence="2 3" key="1">
    <citation type="journal article" date="2014" name="Nature">
        <title>An environmental bacterial taxon with a large and distinct metabolic repertoire.</title>
        <authorList>
            <person name="Wilson M.C."/>
            <person name="Mori T."/>
            <person name="Ruckert C."/>
            <person name="Uria A.R."/>
            <person name="Helf M.J."/>
            <person name="Takada K."/>
            <person name="Gernert C."/>
            <person name="Steffens U.A."/>
            <person name="Heycke N."/>
            <person name="Schmitt S."/>
            <person name="Rinke C."/>
            <person name="Helfrich E.J."/>
            <person name="Brachmann A.O."/>
            <person name="Gurgui C."/>
            <person name="Wakimoto T."/>
            <person name="Kracht M."/>
            <person name="Crusemann M."/>
            <person name="Hentschel U."/>
            <person name="Abe I."/>
            <person name="Matsunaga S."/>
            <person name="Kalinowski J."/>
            <person name="Takeyama H."/>
            <person name="Piel J."/>
        </authorList>
    </citation>
    <scope>NUCLEOTIDE SEQUENCE [LARGE SCALE GENOMIC DNA]</scope>
    <source>
        <strain evidence="3">TSY2</strain>
    </source>
</reference>
<organism evidence="2 3">
    <name type="scientific">Candidatus Entotheonella gemina</name>
    <dbReference type="NCBI Taxonomy" id="1429439"/>
    <lineage>
        <taxon>Bacteria</taxon>
        <taxon>Pseudomonadati</taxon>
        <taxon>Nitrospinota/Tectimicrobiota group</taxon>
        <taxon>Candidatus Tectimicrobiota</taxon>
        <taxon>Candidatus Entotheonellia</taxon>
        <taxon>Candidatus Entotheonellales</taxon>
        <taxon>Candidatus Entotheonellaceae</taxon>
        <taxon>Candidatus Entotheonella</taxon>
    </lineage>
</organism>
<comment type="caution">
    <text evidence="2">The sequence shown here is derived from an EMBL/GenBank/DDBJ whole genome shotgun (WGS) entry which is preliminary data.</text>
</comment>
<dbReference type="InterPro" id="IPR029060">
    <property type="entry name" value="PIN-like_dom_sf"/>
</dbReference>
<gene>
    <name evidence="2" type="ORF">ETSY2_53380</name>
</gene>
<dbReference type="NCBIfam" id="TIGR00305">
    <property type="entry name" value="putative toxin-antitoxin system toxin component, PIN family"/>
    <property type="match status" value="1"/>
</dbReference>
<accession>W4L2Y4</accession>
<dbReference type="EMBL" id="AZHX01002901">
    <property type="protein sequence ID" value="ETW92453.1"/>
    <property type="molecule type" value="Genomic_DNA"/>
</dbReference>
<proteinExistence type="predicted"/>
<dbReference type="PANTHER" id="PTHR34610">
    <property type="entry name" value="SSL7007 PROTEIN"/>
    <property type="match status" value="1"/>
</dbReference>
<keyword evidence="3" id="KW-1185">Reference proteome</keyword>
<protein>
    <recommendedName>
        <fullName evidence="1">PIN domain-containing protein</fullName>
    </recommendedName>
</protein>
<dbReference type="Proteomes" id="UP000019140">
    <property type="component" value="Unassembled WGS sequence"/>
</dbReference>
<dbReference type="HOGENOM" id="CLU_116617_2_0_7"/>
<evidence type="ECO:0000259" key="1">
    <source>
        <dbReference type="SMART" id="SM00670"/>
    </source>
</evidence>
<dbReference type="Pfam" id="PF13470">
    <property type="entry name" value="PIN_3"/>
    <property type="match status" value="1"/>
</dbReference>
<dbReference type="SUPFAM" id="SSF88723">
    <property type="entry name" value="PIN domain-like"/>
    <property type="match status" value="1"/>
</dbReference>
<sequence length="147" mass="16847">MEDVYQSPPIVMDTNVLVAGVCRHESSLAYQLLLGVLEQTFPMILTEPIVLEYLDVLARPRVRALTGLTRRQEKELVNDLISLSRQVQLRFSWRPNLRDEGDNKFVEAAIHAAAIIVTYNVNDFRLPELGHHGWTVMTPQEFLARYS</sequence>
<dbReference type="PANTHER" id="PTHR34610:SF3">
    <property type="entry name" value="SSL7007 PROTEIN"/>
    <property type="match status" value="1"/>
</dbReference>
<feature type="domain" description="PIN" evidence="1">
    <location>
        <begin position="8"/>
        <end position="125"/>
    </location>
</feature>
<evidence type="ECO:0000313" key="2">
    <source>
        <dbReference type="EMBL" id="ETW92453.1"/>
    </source>
</evidence>
<evidence type="ECO:0000313" key="3">
    <source>
        <dbReference type="Proteomes" id="UP000019140"/>
    </source>
</evidence>
<dbReference type="AlphaFoldDB" id="W4L2Y4"/>